<comment type="caution">
    <text evidence="1">The sequence shown here is derived from an EMBL/GenBank/DDBJ whole genome shotgun (WGS) entry which is preliminary data.</text>
</comment>
<reference evidence="1 2" key="1">
    <citation type="journal article" date="2019" name="Nat. Microbiol.">
        <title>Mediterranean grassland soil C-N compound turnover is dependent on rainfall and depth, and is mediated by genomically divergent microorganisms.</title>
        <authorList>
            <person name="Diamond S."/>
            <person name="Andeer P.F."/>
            <person name="Li Z."/>
            <person name="Crits-Christoph A."/>
            <person name="Burstein D."/>
            <person name="Anantharaman K."/>
            <person name="Lane K.R."/>
            <person name="Thomas B.C."/>
            <person name="Pan C."/>
            <person name="Northen T.R."/>
            <person name="Banfield J.F."/>
        </authorList>
    </citation>
    <scope>NUCLEOTIDE SEQUENCE [LARGE SCALE GENOMIC DNA]</scope>
    <source>
        <strain evidence="1">WS_1</strain>
    </source>
</reference>
<dbReference type="AlphaFoldDB" id="A0A538SHQ1"/>
<name>A0A538SHQ1_UNCEI</name>
<dbReference type="EMBL" id="VBOR01000026">
    <property type="protein sequence ID" value="TMQ50893.1"/>
    <property type="molecule type" value="Genomic_DNA"/>
</dbReference>
<gene>
    <name evidence="1" type="ORF">E6K71_01265</name>
</gene>
<dbReference type="Proteomes" id="UP000316292">
    <property type="component" value="Unassembled WGS sequence"/>
</dbReference>
<evidence type="ECO:0000313" key="2">
    <source>
        <dbReference type="Proteomes" id="UP000316292"/>
    </source>
</evidence>
<organism evidence="1 2">
    <name type="scientific">Eiseniibacteriota bacterium</name>
    <dbReference type="NCBI Taxonomy" id="2212470"/>
    <lineage>
        <taxon>Bacteria</taxon>
        <taxon>Candidatus Eiseniibacteriota</taxon>
    </lineage>
</organism>
<sequence length="330" mass="35367">MLRPRSRPARSRFGFARPDSALRLLTLALALGLWAPPASATFHRNEITKLLVGFDGNTNVQAVELKMLTDGENHVRGLRIDAYDGDAVLLASLGTFNDSLPFGIAGRFFLCATSSFATQFGITPDLVITPGIPVQDGQVAFEQNPILPAPCLVNSLPYGNVTTPMGSASVAPPLQAVGARALIRVIDLAGSPSCPLAEDAGHTFHETWGTSAKPVVFKNNRGDSVSVFSTTTAVDADIRDALGRPRIYPNPVFSSATIEWPGVPLSHVAIYNVRGQRVREWGSAGARGATGGPAQIRWDGTDENRRRLPSGLYFIRIGATARQFPVVLLR</sequence>
<evidence type="ECO:0000313" key="1">
    <source>
        <dbReference type="EMBL" id="TMQ50893.1"/>
    </source>
</evidence>
<protein>
    <submittedName>
        <fullName evidence="1">T9SS type A sorting domain-containing protein</fullName>
    </submittedName>
</protein>
<proteinExistence type="predicted"/>
<dbReference type="Gene3D" id="2.60.40.4070">
    <property type="match status" value="1"/>
</dbReference>
<accession>A0A538SHQ1</accession>